<evidence type="ECO:0000256" key="1">
    <source>
        <dbReference type="ARBA" id="ARBA00004141"/>
    </source>
</evidence>
<organism evidence="14 15">
    <name type="scientific">Artemia franciscana</name>
    <name type="common">Brine shrimp</name>
    <name type="synonym">Artemia sanfranciscana</name>
    <dbReference type="NCBI Taxonomy" id="6661"/>
    <lineage>
        <taxon>Eukaryota</taxon>
        <taxon>Metazoa</taxon>
        <taxon>Ecdysozoa</taxon>
        <taxon>Arthropoda</taxon>
        <taxon>Crustacea</taxon>
        <taxon>Branchiopoda</taxon>
        <taxon>Anostraca</taxon>
        <taxon>Artemiidae</taxon>
        <taxon>Artemia</taxon>
    </lineage>
</organism>
<feature type="repeat" description="ANK" evidence="11">
    <location>
        <begin position="71"/>
        <end position="103"/>
    </location>
</feature>
<dbReference type="PANTHER" id="PTHR47143:SF4">
    <property type="entry name" value="TRANSIENT RECEPTOR POTENTIAL CATION CHANNEL PROTEIN PAINLESS"/>
    <property type="match status" value="1"/>
</dbReference>
<evidence type="ECO:0000256" key="10">
    <source>
        <dbReference type="ARBA" id="ARBA00023303"/>
    </source>
</evidence>
<feature type="repeat" description="ANK" evidence="11">
    <location>
        <begin position="246"/>
        <end position="278"/>
    </location>
</feature>
<dbReference type="AlphaFoldDB" id="A0AA88I4Z8"/>
<evidence type="ECO:0000256" key="6">
    <source>
        <dbReference type="ARBA" id="ARBA00022989"/>
    </source>
</evidence>
<comment type="caution">
    <text evidence="14">The sequence shown here is derived from an EMBL/GenBank/DDBJ whole genome shotgun (WGS) entry which is preliminary data.</text>
</comment>
<dbReference type="SMART" id="SM00248">
    <property type="entry name" value="ANK"/>
    <property type="match status" value="8"/>
</dbReference>
<dbReference type="EMBL" id="JAVRJZ010000012">
    <property type="protein sequence ID" value="KAK2715456.1"/>
    <property type="molecule type" value="Genomic_DNA"/>
</dbReference>
<dbReference type="GO" id="GO:0005216">
    <property type="term" value="F:monoatomic ion channel activity"/>
    <property type="evidence" value="ECO:0007669"/>
    <property type="project" value="InterPro"/>
</dbReference>
<dbReference type="EMBL" id="JAVRJZ010000012">
    <property type="protein sequence ID" value="KAK2715457.1"/>
    <property type="molecule type" value="Genomic_DNA"/>
</dbReference>
<feature type="repeat" description="ANK" evidence="11">
    <location>
        <begin position="356"/>
        <end position="388"/>
    </location>
</feature>
<keyword evidence="5" id="KW-0677">Repeat</keyword>
<dbReference type="PANTHER" id="PTHR47143">
    <property type="entry name" value="TRANSIENT RECEPTOR POTENTIAL CATION CHANNEL PROTEIN PAINLESS"/>
    <property type="match status" value="1"/>
</dbReference>
<feature type="repeat" description="ANK" evidence="11">
    <location>
        <begin position="145"/>
        <end position="177"/>
    </location>
</feature>
<evidence type="ECO:0000256" key="9">
    <source>
        <dbReference type="ARBA" id="ARBA00023136"/>
    </source>
</evidence>
<feature type="transmembrane region" description="Helical" evidence="12">
    <location>
        <begin position="649"/>
        <end position="673"/>
    </location>
</feature>
<comment type="subcellular location">
    <subcellularLocation>
        <location evidence="1">Membrane</location>
        <topology evidence="1">Multi-pass membrane protein</topology>
    </subcellularLocation>
</comment>
<evidence type="ECO:0000256" key="7">
    <source>
        <dbReference type="ARBA" id="ARBA00023043"/>
    </source>
</evidence>
<evidence type="ECO:0000313" key="14">
    <source>
        <dbReference type="EMBL" id="KAK2715457.1"/>
    </source>
</evidence>
<dbReference type="PROSITE" id="PS50297">
    <property type="entry name" value="ANK_REP_REGION"/>
    <property type="match status" value="3"/>
</dbReference>
<dbReference type="Gene3D" id="1.25.40.20">
    <property type="entry name" value="Ankyrin repeat-containing domain"/>
    <property type="match status" value="2"/>
</dbReference>
<gene>
    <name evidence="14" type="ORF">QYM36_010169</name>
</gene>
<evidence type="ECO:0000256" key="4">
    <source>
        <dbReference type="ARBA" id="ARBA00022692"/>
    </source>
</evidence>
<evidence type="ECO:0000313" key="15">
    <source>
        <dbReference type="Proteomes" id="UP001187531"/>
    </source>
</evidence>
<evidence type="ECO:0000256" key="3">
    <source>
        <dbReference type="ARBA" id="ARBA00022606"/>
    </source>
</evidence>
<feature type="transmembrane region" description="Helical" evidence="12">
    <location>
        <begin position="588"/>
        <end position="604"/>
    </location>
</feature>
<keyword evidence="6 12" id="KW-1133">Transmembrane helix</keyword>
<evidence type="ECO:0000259" key="13">
    <source>
        <dbReference type="Pfam" id="PF00520"/>
    </source>
</evidence>
<dbReference type="Pfam" id="PF00520">
    <property type="entry name" value="Ion_trans"/>
    <property type="match status" value="1"/>
</dbReference>
<evidence type="ECO:0000256" key="12">
    <source>
        <dbReference type="SAM" id="Phobius"/>
    </source>
</evidence>
<evidence type="ECO:0000256" key="8">
    <source>
        <dbReference type="ARBA" id="ARBA00023065"/>
    </source>
</evidence>
<name>A0AA88I4Z8_ARTSF</name>
<evidence type="ECO:0000256" key="5">
    <source>
        <dbReference type="ARBA" id="ARBA00022737"/>
    </source>
</evidence>
<sequence length="888" mass="99647">MEYKLLKAAKEQNLKGFKNLLSDTALQQLNHTYGFPENGTLLEICVDLSLEEFVEELLKAKVDPNVFSQIRERRPLHAAAAKGNFECLRKLMDYGAEVNAKSGMSGRTPLHELITEWKEEEKSFSRCFNELVNHPKIDINIEDDDEATPLELAVERGLENIAKKLLNLGATVTDTARALINNTYPHLLRCDLGLEQFNNNTQLSETELAADLMKNIRNNNSDQCRQIIELAANSNINLDLNKGVSDGATFLQTACEIGLPEIVDLLVSTGASTETTSSALDKKPIILACGTGSDKIIQTLLSNGANVNHICPDTRQTLLHEIAQQLSKNPKKYLQCLRTLLAYRNEEFQINAQDNSGNTPLHYAVANGCEEAVLLLLRNGADIAIKNVCGNTPLQRIHPHILKAFLDECITPGNKSSPGASNFILTYNYSFLSSSAASAVASPAPSEGADMIVIAESRKTSKNSEIDILREIAVTPRLQPLLRHPVVRSFVAFKWHKISWAFWLNCSLFFAMIALLTGYVLVLKHETHGMGGNLTSATFQRNEDIENDGAVRVLLGVALSVFAAGLFLRELFQMSIDFDRYIHSFENYVEILLIFSVSAMLLAGSNAKIAINFAAIAIILAWFELLLLVGRYPRLSTYVAAFVTVLKTFTIMLIGYSILIIGFALSFFVLGAFDDESDVSTAQGISRSILRCYVMMTGELDYQGLEFDEKPIVTKGVFLFFIFLVTIILINLLNALAVSDTQMIKNKAEIVIYASHIEMISYFESMFLRRPFQNLRRRYPSFIKCFNRFYQPIQQILNPSRVSVFSKCLPFQRYTVYPNRNPKSKLSDDVLHCNCHSDYRIDAEILNESLDLLKDTSVAEQRTRTEVEERLQNLELMLQDLIKMKVKM</sequence>
<feature type="transmembrane region" description="Helical" evidence="12">
    <location>
        <begin position="500"/>
        <end position="522"/>
    </location>
</feature>
<keyword evidence="9 12" id="KW-0472">Membrane</keyword>
<dbReference type="Pfam" id="PF12796">
    <property type="entry name" value="Ank_2"/>
    <property type="match status" value="3"/>
</dbReference>
<dbReference type="SUPFAM" id="SSF48403">
    <property type="entry name" value="Ankyrin repeat"/>
    <property type="match status" value="1"/>
</dbReference>
<dbReference type="InterPro" id="IPR005821">
    <property type="entry name" value="Ion_trans_dom"/>
</dbReference>
<dbReference type="Proteomes" id="UP001187531">
    <property type="component" value="Unassembled WGS sequence"/>
</dbReference>
<keyword evidence="10" id="KW-0407">Ion channel</keyword>
<feature type="transmembrane region" description="Helical" evidence="12">
    <location>
        <begin position="549"/>
        <end position="568"/>
    </location>
</feature>
<dbReference type="InterPro" id="IPR036770">
    <property type="entry name" value="Ankyrin_rpt-contain_sf"/>
</dbReference>
<keyword evidence="2" id="KW-0813">Transport</keyword>
<proteinExistence type="predicted"/>
<protein>
    <recommendedName>
        <fullName evidence="13">Ion transport domain-containing protein</fullName>
    </recommendedName>
</protein>
<keyword evidence="4 12" id="KW-0812">Transmembrane</keyword>
<dbReference type="GO" id="GO:0034703">
    <property type="term" value="C:cation channel complex"/>
    <property type="evidence" value="ECO:0007669"/>
    <property type="project" value="UniProtKB-ARBA"/>
</dbReference>
<evidence type="ECO:0000256" key="2">
    <source>
        <dbReference type="ARBA" id="ARBA00022448"/>
    </source>
</evidence>
<feature type="domain" description="Ion transport" evidence="13">
    <location>
        <begin position="547"/>
        <end position="748"/>
    </location>
</feature>
<evidence type="ECO:0000256" key="11">
    <source>
        <dbReference type="PROSITE-ProRule" id="PRU00023"/>
    </source>
</evidence>
<dbReference type="InterPro" id="IPR002110">
    <property type="entry name" value="Ankyrin_rpt"/>
</dbReference>
<keyword evidence="7 11" id="KW-0040">ANK repeat</keyword>
<reference evidence="14" key="1">
    <citation type="submission" date="2023-07" db="EMBL/GenBank/DDBJ databases">
        <title>Chromosome-level genome assembly of Artemia franciscana.</title>
        <authorList>
            <person name="Jo E."/>
        </authorList>
    </citation>
    <scope>NUCLEOTIDE SEQUENCE</scope>
    <source>
        <tissue evidence="14">Whole body</tissue>
    </source>
</reference>
<feature type="transmembrane region" description="Helical" evidence="12">
    <location>
        <begin position="611"/>
        <end position="629"/>
    </location>
</feature>
<feature type="transmembrane region" description="Helical" evidence="12">
    <location>
        <begin position="717"/>
        <end position="738"/>
    </location>
</feature>
<accession>A0AA88I4Z8</accession>
<keyword evidence="3" id="KW-0716">Sensory transduction</keyword>
<keyword evidence="15" id="KW-1185">Reference proteome</keyword>
<keyword evidence="8" id="KW-0406">Ion transport</keyword>
<dbReference type="InterPro" id="IPR052076">
    <property type="entry name" value="TRP_cation_channel"/>
</dbReference>
<dbReference type="PROSITE" id="PS50088">
    <property type="entry name" value="ANK_REPEAT"/>
    <property type="match status" value="4"/>
</dbReference>